<gene>
    <name evidence="2" type="ORF">Cvel_17510</name>
</gene>
<dbReference type="VEuPathDB" id="CryptoDB:Cvel_17510"/>
<evidence type="ECO:0000256" key="1">
    <source>
        <dbReference type="SAM" id="MobiDB-lite"/>
    </source>
</evidence>
<protein>
    <submittedName>
        <fullName evidence="2">Uncharacterized protein</fullName>
    </submittedName>
</protein>
<dbReference type="EMBL" id="CDMZ01000445">
    <property type="protein sequence ID" value="CEM14512.1"/>
    <property type="molecule type" value="Genomic_DNA"/>
</dbReference>
<feature type="region of interest" description="Disordered" evidence="1">
    <location>
        <begin position="57"/>
        <end position="84"/>
    </location>
</feature>
<evidence type="ECO:0000313" key="2">
    <source>
        <dbReference type="EMBL" id="CEM14512.1"/>
    </source>
</evidence>
<proteinExistence type="predicted"/>
<name>A0A0G4FKL1_9ALVE</name>
<dbReference type="AlphaFoldDB" id="A0A0G4FKL1"/>
<reference evidence="2" key="1">
    <citation type="submission" date="2014-11" db="EMBL/GenBank/DDBJ databases">
        <authorList>
            <person name="Otto D Thomas"/>
            <person name="Naeem Raeece"/>
        </authorList>
    </citation>
    <scope>NUCLEOTIDE SEQUENCE</scope>
</reference>
<accession>A0A0G4FKL1</accession>
<organism evidence="2">
    <name type="scientific">Chromera velia CCMP2878</name>
    <dbReference type="NCBI Taxonomy" id="1169474"/>
    <lineage>
        <taxon>Eukaryota</taxon>
        <taxon>Sar</taxon>
        <taxon>Alveolata</taxon>
        <taxon>Colpodellida</taxon>
        <taxon>Chromeraceae</taxon>
        <taxon>Chromera</taxon>
    </lineage>
</organism>
<sequence length="274" mass="30434">MNTDQMKELIRLGLNFFSYGKQWGNVGKAVQIHKCALVTQVATEVSGLSELSLEEAAVDAGKGSESREGGSSVHARRRPRSSPPVECAVFGECGGENPPSRCRSGLRETRARARKRMAVMVEGRAEETEGARAVENGKVKGRRKQRVRQRVLGMIARVEEKWTSRFRALEERAEQRLRNVGDHSGLLIALERSLSEQNDPLREVYGEVLLPGFVSAYQQMQSWRVEVENERMPDSFKADIHFSTLSSPITCCLMKGWNVGQGDDAQEGDTALVG</sequence>